<name>A0A9X3J3L2_9BACT</name>
<evidence type="ECO:0000313" key="1">
    <source>
        <dbReference type="EMBL" id="MCY1013360.1"/>
    </source>
</evidence>
<organism evidence="1 2">
    <name type="scientific">Nannocystis pusilla</name>
    <dbReference type="NCBI Taxonomy" id="889268"/>
    <lineage>
        <taxon>Bacteria</taxon>
        <taxon>Pseudomonadati</taxon>
        <taxon>Myxococcota</taxon>
        <taxon>Polyangia</taxon>
        <taxon>Nannocystales</taxon>
        <taxon>Nannocystaceae</taxon>
        <taxon>Nannocystis</taxon>
    </lineage>
</organism>
<proteinExistence type="predicted"/>
<sequence>MFGKTRRRHRLAAAVERMTVAEGELTAAMAELVVTQRAEKQIVGERLRKAMAELVAARSGLSELAR</sequence>
<evidence type="ECO:0000313" key="2">
    <source>
        <dbReference type="Proteomes" id="UP001150924"/>
    </source>
</evidence>
<protein>
    <submittedName>
        <fullName evidence="1">Uncharacterized protein</fullName>
    </submittedName>
</protein>
<dbReference type="EMBL" id="JAPNKE010000002">
    <property type="protein sequence ID" value="MCY1013360.1"/>
    <property type="molecule type" value="Genomic_DNA"/>
</dbReference>
<accession>A0A9X3J3L2</accession>
<reference evidence="1" key="1">
    <citation type="submission" date="2022-11" db="EMBL/GenBank/DDBJ databases">
        <title>Minimal conservation of predation-associated metabolite biosynthetic gene clusters underscores biosynthetic potential of Myxococcota including descriptions for ten novel species: Archangium lansinium sp. nov., Myxococcus landrumus sp. nov., Nannocystis bai.</title>
        <authorList>
            <person name="Ahearne A."/>
            <person name="Stevens C."/>
            <person name="Phillips K."/>
        </authorList>
    </citation>
    <scope>NUCLEOTIDE SEQUENCE</scope>
    <source>
        <strain evidence="1">Na p29</strain>
    </source>
</reference>
<comment type="caution">
    <text evidence="1">The sequence shown here is derived from an EMBL/GenBank/DDBJ whole genome shotgun (WGS) entry which is preliminary data.</text>
</comment>
<dbReference type="RefSeq" id="WP_267777226.1">
    <property type="nucleotide sequence ID" value="NZ_JAPNKE010000002.1"/>
</dbReference>
<gene>
    <name evidence="1" type="ORF">OV079_49105</name>
</gene>
<keyword evidence="2" id="KW-1185">Reference proteome</keyword>
<dbReference type="Proteomes" id="UP001150924">
    <property type="component" value="Unassembled WGS sequence"/>
</dbReference>
<dbReference type="AlphaFoldDB" id="A0A9X3J3L2"/>